<dbReference type="AlphaFoldDB" id="A0A4V3WE99"/>
<accession>A0A4V3WE99</accession>
<feature type="domain" description="YCII-related" evidence="2">
    <location>
        <begin position="4"/>
        <end position="82"/>
    </location>
</feature>
<evidence type="ECO:0000313" key="4">
    <source>
        <dbReference type="Proteomes" id="UP000310334"/>
    </source>
</evidence>
<evidence type="ECO:0000313" key="3">
    <source>
        <dbReference type="EMBL" id="THF75436.1"/>
    </source>
</evidence>
<proteinExistence type="inferred from homology"/>
<dbReference type="InterPro" id="IPR011008">
    <property type="entry name" value="Dimeric_a/b-barrel"/>
</dbReference>
<dbReference type="Proteomes" id="UP000310334">
    <property type="component" value="Unassembled WGS sequence"/>
</dbReference>
<gene>
    <name evidence="3" type="ORF">E6W99_23710</name>
</gene>
<dbReference type="OrthoDB" id="162319at2"/>
<dbReference type="PANTHER" id="PTHR37828:SF1">
    <property type="entry name" value="YCII-RELATED DOMAIN-CONTAINING PROTEIN"/>
    <property type="match status" value="1"/>
</dbReference>
<comment type="caution">
    <text evidence="3">The sequence shown here is derived from an EMBL/GenBank/DDBJ whole genome shotgun (WGS) entry which is preliminary data.</text>
</comment>
<name>A0A4V3WE99_9BACI</name>
<evidence type="ECO:0000256" key="1">
    <source>
        <dbReference type="ARBA" id="ARBA00007689"/>
    </source>
</evidence>
<dbReference type="EMBL" id="SSNT01000027">
    <property type="protein sequence ID" value="THF75436.1"/>
    <property type="molecule type" value="Genomic_DNA"/>
</dbReference>
<reference evidence="3 4" key="1">
    <citation type="submission" date="2019-04" db="EMBL/GenBank/DDBJ databases">
        <title>Bacillus sediminilitoris sp. nov., isolated from a tidal flat sediment on the East China Sea.</title>
        <authorList>
            <person name="Wei Y."/>
            <person name="Mao H."/>
            <person name="Fang J."/>
        </authorList>
    </citation>
    <scope>NUCLEOTIDE SEQUENCE [LARGE SCALE GENOMIC DNA]</scope>
    <source>
        <strain evidence="3 4">DSL-17</strain>
    </source>
</reference>
<dbReference type="PANTHER" id="PTHR37828">
    <property type="entry name" value="GSR2449 PROTEIN"/>
    <property type="match status" value="1"/>
</dbReference>
<dbReference type="InterPro" id="IPR005545">
    <property type="entry name" value="YCII"/>
</dbReference>
<sequence length="84" mass="9613">MKKFLVMIERKPNFTGNSIPEHREFLLRLKETDTLLMAGGYDDQSGGAYVIQATSLEAAKNIVIKDPMYEENESVYSLKEWNVV</sequence>
<organism evidence="3 4">
    <name type="scientific">Metabacillus sediminilitoris</name>
    <dbReference type="NCBI Taxonomy" id="2567941"/>
    <lineage>
        <taxon>Bacteria</taxon>
        <taxon>Bacillati</taxon>
        <taxon>Bacillota</taxon>
        <taxon>Bacilli</taxon>
        <taxon>Bacillales</taxon>
        <taxon>Bacillaceae</taxon>
        <taxon>Metabacillus</taxon>
    </lineage>
</organism>
<protein>
    <recommendedName>
        <fullName evidence="2">YCII-related domain-containing protein</fullName>
    </recommendedName>
</protein>
<dbReference type="Gene3D" id="3.30.70.1060">
    <property type="entry name" value="Dimeric alpha+beta barrel"/>
    <property type="match status" value="1"/>
</dbReference>
<dbReference type="RefSeq" id="WP_136358494.1">
    <property type="nucleotide sequence ID" value="NZ_CP046266.1"/>
</dbReference>
<comment type="similarity">
    <text evidence="1">Belongs to the YciI family.</text>
</comment>
<dbReference type="SUPFAM" id="SSF54909">
    <property type="entry name" value="Dimeric alpha+beta barrel"/>
    <property type="match status" value="1"/>
</dbReference>
<dbReference type="Pfam" id="PF03795">
    <property type="entry name" value="YCII"/>
    <property type="match status" value="1"/>
</dbReference>
<keyword evidence="4" id="KW-1185">Reference proteome</keyword>
<evidence type="ECO:0000259" key="2">
    <source>
        <dbReference type="Pfam" id="PF03795"/>
    </source>
</evidence>